<dbReference type="Pfam" id="PF14571">
    <property type="entry name" value="Di19_C"/>
    <property type="match status" value="1"/>
</dbReference>
<feature type="domain" description="Di19 C-terminal" evidence="4">
    <location>
        <begin position="120"/>
        <end position="210"/>
    </location>
</feature>
<dbReference type="AlphaFoldDB" id="A0A2P2KLT6"/>
<evidence type="ECO:0000259" key="4">
    <source>
        <dbReference type="Pfam" id="PF14571"/>
    </source>
</evidence>
<dbReference type="InterPro" id="IPR033347">
    <property type="entry name" value="Di19"/>
</dbReference>
<organism evidence="5">
    <name type="scientific">Rhizophora mucronata</name>
    <name type="common">Asiatic mangrove</name>
    <dbReference type="NCBI Taxonomy" id="61149"/>
    <lineage>
        <taxon>Eukaryota</taxon>
        <taxon>Viridiplantae</taxon>
        <taxon>Streptophyta</taxon>
        <taxon>Embryophyta</taxon>
        <taxon>Tracheophyta</taxon>
        <taxon>Spermatophyta</taxon>
        <taxon>Magnoliopsida</taxon>
        <taxon>eudicotyledons</taxon>
        <taxon>Gunneridae</taxon>
        <taxon>Pentapetalae</taxon>
        <taxon>rosids</taxon>
        <taxon>fabids</taxon>
        <taxon>Malpighiales</taxon>
        <taxon>Rhizophoraceae</taxon>
        <taxon>Rhizophora</taxon>
    </lineage>
</organism>
<protein>
    <submittedName>
        <fullName evidence="5">Uncharacterized protein</fullName>
    </submittedName>
</protein>
<dbReference type="InterPro" id="IPR008598">
    <property type="entry name" value="Di19_Zn-bd"/>
</dbReference>
<dbReference type="PANTHER" id="PTHR31875">
    <property type="entry name" value="PROTEIN DEHYDRATION-INDUCED 19"/>
    <property type="match status" value="1"/>
</dbReference>
<feature type="region of interest" description="Disordered" evidence="2">
    <location>
        <begin position="157"/>
        <end position="192"/>
    </location>
</feature>
<dbReference type="EMBL" id="GGEC01026186">
    <property type="protein sequence ID" value="MBX06670.1"/>
    <property type="molecule type" value="Transcribed_RNA"/>
</dbReference>
<feature type="domain" description="Di19 zinc-binding" evidence="3">
    <location>
        <begin position="44"/>
        <end position="96"/>
    </location>
</feature>
<dbReference type="InterPro" id="IPR027935">
    <property type="entry name" value="Di19_C"/>
</dbReference>
<accession>A0A2P2KLT6</accession>
<dbReference type="PANTHER" id="PTHR31875:SF24">
    <property type="entry name" value="PROTEIN DEHYDRATION-INDUCED 19 HOMOLOG 5"/>
    <property type="match status" value="1"/>
</dbReference>
<name>A0A2P2KLT6_RHIMU</name>
<sequence length="211" mass="23053">MDFDFWASRIHSVKHLSAVQASRRYSDHHLAIDDSDGDDDKKACFPCPFCDVDIDIHVLCSHLEDDHCFDLKNAVCPLCAANLGKDVTAHFMVQHSNSVKHKKRTQKSGLWVGSSAMLGKELSSFLGSSTNGRANALESASDLLLSSFLSSVSLSDDNGSQQVESSNKSVSTNSHSKSTEISSFGGSNELDNEERRQRAAFVQQLIASMIL</sequence>
<proteinExistence type="inferred from homology"/>
<evidence type="ECO:0000256" key="2">
    <source>
        <dbReference type="SAM" id="MobiDB-lite"/>
    </source>
</evidence>
<comment type="similarity">
    <text evidence="1">Belongs to the Di19 family.</text>
</comment>
<evidence type="ECO:0000259" key="3">
    <source>
        <dbReference type="Pfam" id="PF05605"/>
    </source>
</evidence>
<evidence type="ECO:0000313" key="5">
    <source>
        <dbReference type="EMBL" id="MBX06670.1"/>
    </source>
</evidence>
<reference evidence="5" key="1">
    <citation type="submission" date="2018-02" db="EMBL/GenBank/DDBJ databases">
        <title>Rhizophora mucronata_Transcriptome.</title>
        <authorList>
            <person name="Meera S.P."/>
            <person name="Sreeshan A."/>
            <person name="Augustine A."/>
        </authorList>
    </citation>
    <scope>NUCLEOTIDE SEQUENCE</scope>
    <source>
        <tissue evidence="5">Leaf</tissue>
    </source>
</reference>
<feature type="compositionally biased region" description="Low complexity" evidence="2">
    <location>
        <begin position="157"/>
        <end position="180"/>
    </location>
</feature>
<evidence type="ECO:0000256" key="1">
    <source>
        <dbReference type="ARBA" id="ARBA00007109"/>
    </source>
</evidence>
<dbReference type="Pfam" id="PF05605">
    <property type="entry name" value="zf-Di19"/>
    <property type="match status" value="1"/>
</dbReference>